<feature type="region of interest" description="Disordered" evidence="7">
    <location>
        <begin position="612"/>
        <end position="667"/>
    </location>
</feature>
<dbReference type="GO" id="GO:0045944">
    <property type="term" value="P:positive regulation of transcription by RNA polymerase II"/>
    <property type="evidence" value="ECO:0007669"/>
    <property type="project" value="TreeGrafter"/>
</dbReference>
<evidence type="ECO:0000259" key="8">
    <source>
        <dbReference type="PROSITE" id="PS50114"/>
    </source>
</evidence>
<feature type="region of interest" description="Disordered" evidence="7">
    <location>
        <begin position="139"/>
        <end position="436"/>
    </location>
</feature>
<dbReference type="InterPro" id="IPR039355">
    <property type="entry name" value="Transcription_factor_GATA"/>
</dbReference>
<evidence type="ECO:0000256" key="6">
    <source>
        <dbReference type="PROSITE-ProRule" id="PRU00094"/>
    </source>
</evidence>
<dbReference type="SUPFAM" id="SSF57716">
    <property type="entry name" value="Glucocorticoid receptor-like (DNA-binding domain)"/>
    <property type="match status" value="1"/>
</dbReference>
<feature type="compositionally biased region" description="Polar residues" evidence="7">
    <location>
        <begin position="564"/>
        <end position="587"/>
    </location>
</feature>
<evidence type="ECO:0000256" key="1">
    <source>
        <dbReference type="ARBA" id="ARBA00004123"/>
    </source>
</evidence>
<evidence type="ECO:0000313" key="10">
    <source>
        <dbReference type="Proteomes" id="UP000054564"/>
    </source>
</evidence>
<dbReference type="SMART" id="SM00401">
    <property type="entry name" value="ZnF_GATA"/>
    <property type="match status" value="1"/>
</dbReference>
<comment type="caution">
    <text evidence="9">The sequence shown here is derived from an EMBL/GenBank/DDBJ whole genome shotgun (WGS) entry which is preliminary data.</text>
</comment>
<evidence type="ECO:0000256" key="5">
    <source>
        <dbReference type="ARBA" id="ARBA00023242"/>
    </source>
</evidence>
<dbReference type="AlphaFoldDB" id="A0A0L0UV79"/>
<dbReference type="InterPro" id="IPR000679">
    <property type="entry name" value="Znf_GATA"/>
</dbReference>
<organism evidence="9 10">
    <name type="scientific">Puccinia striiformis f. sp. tritici PST-78</name>
    <dbReference type="NCBI Taxonomy" id="1165861"/>
    <lineage>
        <taxon>Eukaryota</taxon>
        <taxon>Fungi</taxon>
        <taxon>Dikarya</taxon>
        <taxon>Basidiomycota</taxon>
        <taxon>Pucciniomycotina</taxon>
        <taxon>Pucciniomycetes</taxon>
        <taxon>Pucciniales</taxon>
        <taxon>Pucciniaceae</taxon>
        <taxon>Puccinia</taxon>
    </lineage>
</organism>
<evidence type="ECO:0000313" key="9">
    <source>
        <dbReference type="EMBL" id="KNE90846.1"/>
    </source>
</evidence>
<dbReference type="GO" id="GO:0000981">
    <property type="term" value="F:DNA-binding transcription factor activity, RNA polymerase II-specific"/>
    <property type="evidence" value="ECO:0007669"/>
    <property type="project" value="TreeGrafter"/>
</dbReference>
<comment type="subcellular location">
    <subcellularLocation>
        <location evidence="1">Nucleus</location>
    </subcellularLocation>
</comment>
<dbReference type="Gene3D" id="3.30.50.10">
    <property type="entry name" value="Erythroid Transcription Factor GATA-1, subunit A"/>
    <property type="match status" value="1"/>
</dbReference>
<dbReference type="CDD" id="cd00202">
    <property type="entry name" value="ZnF_GATA"/>
    <property type="match status" value="1"/>
</dbReference>
<dbReference type="PROSITE" id="PS50114">
    <property type="entry name" value="GATA_ZN_FINGER_2"/>
    <property type="match status" value="1"/>
</dbReference>
<keyword evidence="2" id="KW-0479">Metal-binding</keyword>
<dbReference type="InterPro" id="IPR013088">
    <property type="entry name" value="Znf_NHR/GATA"/>
</dbReference>
<dbReference type="PANTHER" id="PTHR10071">
    <property type="entry name" value="TRANSCRIPTION FACTOR GATA FAMILY MEMBER"/>
    <property type="match status" value="1"/>
</dbReference>
<dbReference type="EMBL" id="AJIL01000233">
    <property type="protein sequence ID" value="KNE90846.1"/>
    <property type="molecule type" value="Genomic_DNA"/>
</dbReference>
<gene>
    <name evidence="9" type="ORF">PSTG_15714</name>
</gene>
<feature type="compositionally biased region" description="Basic and acidic residues" evidence="7">
    <location>
        <begin position="407"/>
        <end position="417"/>
    </location>
</feature>
<dbReference type="Pfam" id="PF00320">
    <property type="entry name" value="GATA"/>
    <property type="match status" value="1"/>
</dbReference>
<feature type="region of interest" description="Disordered" evidence="7">
    <location>
        <begin position="497"/>
        <end position="587"/>
    </location>
</feature>
<keyword evidence="3 6" id="KW-0863">Zinc-finger</keyword>
<feature type="region of interest" description="Disordered" evidence="7">
    <location>
        <begin position="1"/>
        <end position="42"/>
    </location>
</feature>
<feature type="compositionally biased region" description="Low complexity" evidence="7">
    <location>
        <begin position="254"/>
        <end position="270"/>
    </location>
</feature>
<keyword evidence="10" id="KW-1185">Reference proteome</keyword>
<dbReference type="OrthoDB" id="515401at2759"/>
<protein>
    <recommendedName>
        <fullName evidence="8">GATA-type domain-containing protein</fullName>
    </recommendedName>
</protein>
<dbReference type="STRING" id="1165861.A0A0L0UV79"/>
<feature type="compositionally biased region" description="Polar residues" evidence="7">
    <location>
        <begin position="56"/>
        <end position="66"/>
    </location>
</feature>
<dbReference type="PANTHER" id="PTHR10071:SF281">
    <property type="entry name" value="BOX A-BINDING FACTOR-RELATED"/>
    <property type="match status" value="1"/>
</dbReference>
<feature type="compositionally biased region" description="Polar residues" evidence="7">
    <location>
        <begin position="25"/>
        <end position="39"/>
    </location>
</feature>
<feature type="compositionally biased region" description="Polar residues" evidence="7">
    <location>
        <begin position="425"/>
        <end position="436"/>
    </location>
</feature>
<dbReference type="PRINTS" id="PR00619">
    <property type="entry name" value="GATAZNFINGER"/>
</dbReference>
<name>A0A0L0UV79_9BASI</name>
<feature type="domain" description="GATA-type" evidence="8">
    <location>
        <begin position="73"/>
        <end position="126"/>
    </location>
</feature>
<dbReference type="GO" id="GO:0008270">
    <property type="term" value="F:zinc ion binding"/>
    <property type="evidence" value="ECO:0007669"/>
    <property type="project" value="UniProtKB-KW"/>
</dbReference>
<dbReference type="GO" id="GO:0000978">
    <property type="term" value="F:RNA polymerase II cis-regulatory region sequence-specific DNA binding"/>
    <property type="evidence" value="ECO:0007669"/>
    <property type="project" value="TreeGrafter"/>
</dbReference>
<evidence type="ECO:0000256" key="3">
    <source>
        <dbReference type="ARBA" id="ARBA00022771"/>
    </source>
</evidence>
<evidence type="ECO:0000256" key="2">
    <source>
        <dbReference type="ARBA" id="ARBA00022723"/>
    </source>
</evidence>
<keyword evidence="5" id="KW-0539">Nucleus</keyword>
<dbReference type="PROSITE" id="PS00344">
    <property type="entry name" value="GATA_ZN_FINGER_1"/>
    <property type="match status" value="1"/>
</dbReference>
<feature type="compositionally biased region" description="Low complexity" evidence="7">
    <location>
        <begin position="160"/>
        <end position="172"/>
    </location>
</feature>
<dbReference type="Proteomes" id="UP000054564">
    <property type="component" value="Unassembled WGS sequence"/>
</dbReference>
<feature type="compositionally biased region" description="Low complexity" evidence="7">
    <location>
        <begin position="382"/>
        <end position="391"/>
    </location>
</feature>
<feature type="compositionally biased region" description="Polar residues" evidence="7">
    <location>
        <begin position="291"/>
        <end position="300"/>
    </location>
</feature>
<evidence type="ECO:0000256" key="7">
    <source>
        <dbReference type="SAM" id="MobiDB-lite"/>
    </source>
</evidence>
<feature type="compositionally biased region" description="Basic and acidic residues" evidence="7">
    <location>
        <begin position="626"/>
        <end position="654"/>
    </location>
</feature>
<proteinExistence type="predicted"/>
<feature type="compositionally biased region" description="Low complexity" evidence="7">
    <location>
        <begin position="498"/>
        <end position="512"/>
    </location>
</feature>
<accession>A0A0L0UV79</accession>
<dbReference type="GO" id="GO:0005634">
    <property type="term" value="C:nucleus"/>
    <property type="evidence" value="ECO:0007669"/>
    <property type="project" value="UniProtKB-SubCell"/>
</dbReference>
<feature type="compositionally biased region" description="Acidic residues" evidence="7">
    <location>
        <begin position="655"/>
        <end position="667"/>
    </location>
</feature>
<reference evidence="10" key="1">
    <citation type="submission" date="2014-03" db="EMBL/GenBank/DDBJ databases">
        <title>The Genome Sequence of Puccinia striiformis f. sp. tritici PST-78.</title>
        <authorList>
            <consortium name="The Broad Institute Genome Sequencing Platform"/>
            <person name="Cuomo C."/>
            <person name="Hulbert S."/>
            <person name="Chen X."/>
            <person name="Walker B."/>
            <person name="Young S.K."/>
            <person name="Zeng Q."/>
            <person name="Gargeya S."/>
            <person name="Fitzgerald M."/>
            <person name="Haas B."/>
            <person name="Abouelleil A."/>
            <person name="Alvarado L."/>
            <person name="Arachchi H.M."/>
            <person name="Berlin A.M."/>
            <person name="Chapman S.B."/>
            <person name="Goldberg J."/>
            <person name="Griggs A."/>
            <person name="Gujja S."/>
            <person name="Hansen M."/>
            <person name="Howarth C."/>
            <person name="Imamovic A."/>
            <person name="Larimer J."/>
            <person name="McCowan C."/>
            <person name="Montmayeur A."/>
            <person name="Murphy C."/>
            <person name="Neiman D."/>
            <person name="Pearson M."/>
            <person name="Priest M."/>
            <person name="Roberts A."/>
            <person name="Saif S."/>
            <person name="Shea T."/>
            <person name="Sisk P."/>
            <person name="Sykes S."/>
            <person name="Wortman J."/>
            <person name="Nusbaum C."/>
            <person name="Birren B."/>
        </authorList>
    </citation>
    <scope>NUCLEOTIDE SEQUENCE [LARGE SCALE GENOMIC DNA]</scope>
    <source>
        <strain evidence="10">race PST-78</strain>
    </source>
</reference>
<sequence>MSYQFSLPLSHSEQRHHHHQVQQQTNNCKVQSQPAQEKTQPIHPECLVIDTLTGDVQQPHQKSRQPGNLRHPIPAPTSCANCGTLNTPLWRRNHLGATLCNACALFQKMKGRPRPMSLKTNVIKPRNRIKAIDRIPHARSTPLSQQQQHQAQKNKDGRLSTSESSNSSSSCSTPTYPHQHQQPNLIQQATSRLGSNHSYHHSSPSSPSDPQFLKSPHTSLLHPDYNNRKQGISTHSPRDSFRPPLSNSSAINLQPTPSFSHSQPSSQPSPLTRTEAYHSRKSFPGGPDPLNQVSSLSELSDQSKRRKPSLYAPHRATPTENSFPIRRSTPELLNHNDPPRHSSAVSVSRLHPSDSRYSPSTRRQPQLSHHHQHSPPGDHSYHSTYHPSTSYRKQACPDSSSSADCIPSRHPEREKGHPSVVTDPGRSSHSPITLPPLSQLTRHLKDPTKLQGGLRTAELGPPKSFEASAREVRLHTPTSPQNLLAIPMGRRSGFGRPLSVHSSVSDSDSVLSPIGLSSPVAYTSSPPDHRQPVRQRQTEPPITPPVHEGYSGPIDFHRRHSGPTRGQLTVQPVDSLSPKWSTGTGNAEQVPVEEVCQLKKRIAELELMVKRFGEVDGQPKTPLPSEHPDRRHPHQFEDDGRHHDDQLDQLSDHPYEEEEVDMIDDSF</sequence>
<dbReference type="GO" id="GO:0000122">
    <property type="term" value="P:negative regulation of transcription by RNA polymerase II"/>
    <property type="evidence" value="ECO:0007669"/>
    <property type="project" value="TreeGrafter"/>
</dbReference>
<feature type="compositionally biased region" description="Polar residues" evidence="7">
    <location>
        <begin position="173"/>
        <end position="194"/>
    </location>
</feature>
<feature type="compositionally biased region" description="Low complexity" evidence="7">
    <location>
        <begin position="195"/>
        <end position="210"/>
    </location>
</feature>
<keyword evidence="4" id="KW-0862">Zinc</keyword>
<feature type="region of interest" description="Disordered" evidence="7">
    <location>
        <begin position="56"/>
        <end position="75"/>
    </location>
</feature>
<evidence type="ECO:0000256" key="4">
    <source>
        <dbReference type="ARBA" id="ARBA00022833"/>
    </source>
</evidence>